<organism evidence="9 10">
    <name type="scientific">Brachionus calyciflorus</name>
    <dbReference type="NCBI Taxonomy" id="104777"/>
    <lineage>
        <taxon>Eukaryota</taxon>
        <taxon>Metazoa</taxon>
        <taxon>Spiralia</taxon>
        <taxon>Gnathifera</taxon>
        <taxon>Rotifera</taxon>
        <taxon>Eurotatoria</taxon>
        <taxon>Monogononta</taxon>
        <taxon>Pseudotrocha</taxon>
        <taxon>Ploima</taxon>
        <taxon>Brachionidae</taxon>
        <taxon>Brachionus</taxon>
    </lineage>
</organism>
<feature type="transmembrane region" description="Helical" evidence="7">
    <location>
        <begin position="133"/>
        <end position="156"/>
    </location>
</feature>
<feature type="compositionally biased region" description="Low complexity" evidence="6">
    <location>
        <begin position="41"/>
        <end position="56"/>
    </location>
</feature>
<evidence type="ECO:0000256" key="1">
    <source>
        <dbReference type="ARBA" id="ARBA00004141"/>
    </source>
</evidence>
<evidence type="ECO:0000256" key="5">
    <source>
        <dbReference type="ARBA" id="ARBA00023136"/>
    </source>
</evidence>
<proteinExistence type="inferred from homology"/>
<accession>A0A813MFY6</accession>
<evidence type="ECO:0000256" key="7">
    <source>
        <dbReference type="SAM" id="Phobius"/>
    </source>
</evidence>
<evidence type="ECO:0000313" key="9">
    <source>
        <dbReference type="EMBL" id="CAF0714073.1"/>
    </source>
</evidence>
<dbReference type="InterPro" id="IPR052601">
    <property type="entry name" value="Plasmalogen_desaturase"/>
</dbReference>
<dbReference type="AlphaFoldDB" id="A0A813MFY6"/>
<evidence type="ECO:0000256" key="6">
    <source>
        <dbReference type="SAM" id="MobiDB-lite"/>
    </source>
</evidence>
<evidence type="ECO:0000256" key="4">
    <source>
        <dbReference type="ARBA" id="ARBA00022989"/>
    </source>
</evidence>
<comment type="similarity">
    <text evidence="2">Belongs to the fatty acid desaturase CarF family.</text>
</comment>
<feature type="transmembrane region" description="Helical" evidence="7">
    <location>
        <begin position="197"/>
        <end position="214"/>
    </location>
</feature>
<evidence type="ECO:0000256" key="3">
    <source>
        <dbReference type="ARBA" id="ARBA00022692"/>
    </source>
</evidence>
<dbReference type="UniPathway" id="UPA00199"/>
<dbReference type="Pfam" id="PF10520">
    <property type="entry name" value="Lipid_desat"/>
    <property type="match status" value="1"/>
</dbReference>
<feature type="region of interest" description="Disordered" evidence="6">
    <location>
        <begin position="1"/>
        <end position="22"/>
    </location>
</feature>
<sequence>MTVANSKSANSGSSTNLTTLIPSKNSNENFNNLIDNIEPITSATSNSSTNQNNIPTETSTQSAPIIHNISALKKHLKGPPKSGRNHAGAKYLASQYTTVKRVYEFVALGISIPLIIFNLYFFTFYFDIRKWYFIFPAAIGGILTADLLSGLVHWAADSYGSVDMFLIGKNLLRNFREHHIDPTAITRHDFVETNGDNFAVIIPVLAFISYKFVYNSVEQIMLDYNWLMYLFLLSVFITLTNQFHKWSHTYFGLPRYITILQDMHIILPRIHHRVHHVTPHDTYFCITTGWLNYPLEIIKFWSTLENMIFKLTGIKPRTDDMKWALKTE</sequence>
<gene>
    <name evidence="9" type="ORF">OXX778_LOCUS1426</name>
</gene>
<dbReference type="GO" id="GO:0006631">
    <property type="term" value="P:fatty acid metabolic process"/>
    <property type="evidence" value="ECO:0007669"/>
    <property type="project" value="UniProtKB-UniPathway"/>
</dbReference>
<keyword evidence="4 7" id="KW-1133">Transmembrane helix</keyword>
<keyword evidence="10" id="KW-1185">Reference proteome</keyword>
<evidence type="ECO:0000313" key="10">
    <source>
        <dbReference type="Proteomes" id="UP000663879"/>
    </source>
</evidence>
<dbReference type="GO" id="GO:0016020">
    <property type="term" value="C:membrane"/>
    <property type="evidence" value="ECO:0007669"/>
    <property type="project" value="UniProtKB-SubCell"/>
</dbReference>
<reference evidence="9" key="1">
    <citation type="submission" date="2021-02" db="EMBL/GenBank/DDBJ databases">
        <authorList>
            <person name="Nowell W R."/>
        </authorList>
    </citation>
    <scope>NUCLEOTIDE SEQUENCE</scope>
    <source>
        <strain evidence="9">Ploen Becks lab</strain>
    </source>
</reference>
<evidence type="ECO:0000259" key="8">
    <source>
        <dbReference type="Pfam" id="PF10520"/>
    </source>
</evidence>
<dbReference type="OrthoDB" id="5103at2759"/>
<feature type="transmembrane region" description="Helical" evidence="7">
    <location>
        <begin position="105"/>
        <end position="126"/>
    </location>
</feature>
<feature type="transmembrane region" description="Helical" evidence="7">
    <location>
        <begin position="226"/>
        <end position="244"/>
    </location>
</feature>
<keyword evidence="3 7" id="KW-0812">Transmembrane</keyword>
<feature type="region of interest" description="Disordered" evidence="6">
    <location>
        <begin position="41"/>
        <end position="61"/>
    </location>
</feature>
<protein>
    <recommendedName>
        <fullName evidence="8">Lipid desaturase domain-containing protein</fullName>
    </recommendedName>
</protein>
<dbReference type="GO" id="GO:0016491">
    <property type="term" value="F:oxidoreductase activity"/>
    <property type="evidence" value="ECO:0007669"/>
    <property type="project" value="TreeGrafter"/>
</dbReference>
<dbReference type="PANTHER" id="PTHR48177">
    <property type="entry name" value="TRANSMEMBRANE PROTEIN 189"/>
    <property type="match status" value="1"/>
</dbReference>
<comment type="caution">
    <text evidence="9">The sequence shown here is derived from an EMBL/GenBank/DDBJ whole genome shotgun (WGS) entry which is preliminary data.</text>
</comment>
<keyword evidence="5 7" id="KW-0472">Membrane</keyword>
<name>A0A813MFY6_9BILA</name>
<evidence type="ECO:0000256" key="2">
    <source>
        <dbReference type="ARBA" id="ARBA00007620"/>
    </source>
</evidence>
<dbReference type="PANTHER" id="PTHR48177:SF1">
    <property type="entry name" value="PLASMANYLETHANOLAMINE DESATURASE 1"/>
    <property type="match status" value="1"/>
</dbReference>
<dbReference type="InterPro" id="IPR019547">
    <property type="entry name" value="Lipid_desat"/>
</dbReference>
<comment type="subcellular location">
    <subcellularLocation>
        <location evidence="1">Membrane</location>
        <topology evidence="1">Multi-pass membrane protein</topology>
    </subcellularLocation>
</comment>
<dbReference type="Proteomes" id="UP000663879">
    <property type="component" value="Unassembled WGS sequence"/>
</dbReference>
<feature type="domain" description="Lipid desaturase" evidence="8">
    <location>
        <begin position="142"/>
        <end position="319"/>
    </location>
</feature>
<dbReference type="EMBL" id="CAJNOC010000090">
    <property type="protein sequence ID" value="CAF0714073.1"/>
    <property type="molecule type" value="Genomic_DNA"/>
</dbReference>